<feature type="compositionally biased region" description="Basic and acidic residues" evidence="1">
    <location>
        <begin position="22"/>
        <end position="50"/>
    </location>
</feature>
<evidence type="ECO:0008006" key="4">
    <source>
        <dbReference type="Google" id="ProtNLM"/>
    </source>
</evidence>
<sequence>MQHNNPQTKEPLINQAGYYGDGKTHQSEEAHKPTKEHEQEQDHKHPHLEAIKQFAGLGHSHDPESGHQDGKTGPE</sequence>
<evidence type="ECO:0000313" key="3">
    <source>
        <dbReference type="Proteomes" id="UP001479436"/>
    </source>
</evidence>
<feature type="compositionally biased region" description="Basic and acidic residues" evidence="1">
    <location>
        <begin position="59"/>
        <end position="75"/>
    </location>
</feature>
<feature type="region of interest" description="Disordered" evidence="1">
    <location>
        <begin position="1"/>
        <end position="75"/>
    </location>
</feature>
<dbReference type="EMBL" id="JASJQH010007057">
    <property type="protein sequence ID" value="KAK9719223.1"/>
    <property type="molecule type" value="Genomic_DNA"/>
</dbReference>
<gene>
    <name evidence="2" type="ORF">K7432_004945</name>
</gene>
<accession>A0ABR2W3V3</accession>
<evidence type="ECO:0000256" key="1">
    <source>
        <dbReference type="SAM" id="MobiDB-lite"/>
    </source>
</evidence>
<dbReference type="Proteomes" id="UP001479436">
    <property type="component" value="Unassembled WGS sequence"/>
</dbReference>
<keyword evidence="3" id="KW-1185">Reference proteome</keyword>
<protein>
    <recommendedName>
        <fullName evidence="4">Dehydrin</fullName>
    </recommendedName>
</protein>
<comment type="caution">
    <text evidence="2">The sequence shown here is derived from an EMBL/GenBank/DDBJ whole genome shotgun (WGS) entry which is preliminary data.</text>
</comment>
<proteinExistence type="predicted"/>
<evidence type="ECO:0000313" key="2">
    <source>
        <dbReference type="EMBL" id="KAK9719223.1"/>
    </source>
</evidence>
<name>A0ABR2W3V3_9FUNG</name>
<reference evidence="2 3" key="1">
    <citation type="submission" date="2023-04" db="EMBL/GenBank/DDBJ databases">
        <title>Genome of Basidiobolus ranarum AG-B5.</title>
        <authorList>
            <person name="Stajich J.E."/>
            <person name="Carter-House D."/>
            <person name="Gryganskyi A."/>
        </authorList>
    </citation>
    <scope>NUCLEOTIDE SEQUENCE [LARGE SCALE GENOMIC DNA]</scope>
    <source>
        <strain evidence="2 3">AG-B5</strain>
    </source>
</reference>
<organism evidence="2 3">
    <name type="scientific">Basidiobolus ranarum</name>
    <dbReference type="NCBI Taxonomy" id="34480"/>
    <lineage>
        <taxon>Eukaryota</taxon>
        <taxon>Fungi</taxon>
        <taxon>Fungi incertae sedis</taxon>
        <taxon>Zoopagomycota</taxon>
        <taxon>Entomophthoromycotina</taxon>
        <taxon>Basidiobolomycetes</taxon>
        <taxon>Basidiobolales</taxon>
        <taxon>Basidiobolaceae</taxon>
        <taxon>Basidiobolus</taxon>
    </lineage>
</organism>